<dbReference type="AlphaFoldDB" id="A0AAV7PWX5"/>
<organism evidence="2 3">
    <name type="scientific">Pleurodeles waltl</name>
    <name type="common">Iberian ribbed newt</name>
    <dbReference type="NCBI Taxonomy" id="8319"/>
    <lineage>
        <taxon>Eukaryota</taxon>
        <taxon>Metazoa</taxon>
        <taxon>Chordata</taxon>
        <taxon>Craniata</taxon>
        <taxon>Vertebrata</taxon>
        <taxon>Euteleostomi</taxon>
        <taxon>Amphibia</taxon>
        <taxon>Batrachia</taxon>
        <taxon>Caudata</taxon>
        <taxon>Salamandroidea</taxon>
        <taxon>Salamandridae</taxon>
        <taxon>Pleurodelinae</taxon>
        <taxon>Pleurodeles</taxon>
    </lineage>
</organism>
<gene>
    <name evidence="2" type="ORF">NDU88_008701</name>
</gene>
<protein>
    <submittedName>
        <fullName evidence="2">Uncharacterized protein</fullName>
    </submittedName>
</protein>
<reference evidence="2" key="1">
    <citation type="journal article" date="2022" name="bioRxiv">
        <title>Sequencing and chromosome-scale assembly of the giantPleurodeles waltlgenome.</title>
        <authorList>
            <person name="Brown T."/>
            <person name="Elewa A."/>
            <person name="Iarovenko S."/>
            <person name="Subramanian E."/>
            <person name="Araus A.J."/>
            <person name="Petzold A."/>
            <person name="Susuki M."/>
            <person name="Suzuki K.-i.T."/>
            <person name="Hayashi T."/>
            <person name="Toyoda A."/>
            <person name="Oliveira C."/>
            <person name="Osipova E."/>
            <person name="Leigh N.D."/>
            <person name="Simon A."/>
            <person name="Yun M.H."/>
        </authorList>
    </citation>
    <scope>NUCLEOTIDE SEQUENCE</scope>
    <source>
        <strain evidence="2">20211129_DDA</strain>
        <tissue evidence="2">Liver</tissue>
    </source>
</reference>
<sequence length="114" mass="12901">MALECPGGTHKSILPQFLLWRHDVSRDDGVQEEKEEAGTKWREEPKEKESGPENEDYGEDIERNAITETDDRKGIRGDTREKTLLPDCHEEERRAPAEREEETSGDTSHAPGGA</sequence>
<evidence type="ECO:0000256" key="1">
    <source>
        <dbReference type="SAM" id="MobiDB-lite"/>
    </source>
</evidence>
<dbReference type="Proteomes" id="UP001066276">
    <property type="component" value="Chromosome 7"/>
</dbReference>
<dbReference type="EMBL" id="JANPWB010000011">
    <property type="protein sequence ID" value="KAJ1130348.1"/>
    <property type="molecule type" value="Genomic_DNA"/>
</dbReference>
<keyword evidence="3" id="KW-1185">Reference proteome</keyword>
<accession>A0AAV7PWX5</accession>
<feature type="region of interest" description="Disordered" evidence="1">
    <location>
        <begin position="26"/>
        <end position="114"/>
    </location>
</feature>
<proteinExistence type="predicted"/>
<name>A0AAV7PWX5_PLEWA</name>
<evidence type="ECO:0000313" key="3">
    <source>
        <dbReference type="Proteomes" id="UP001066276"/>
    </source>
</evidence>
<comment type="caution">
    <text evidence="2">The sequence shown here is derived from an EMBL/GenBank/DDBJ whole genome shotgun (WGS) entry which is preliminary data.</text>
</comment>
<feature type="compositionally biased region" description="Basic and acidic residues" evidence="1">
    <location>
        <begin position="60"/>
        <end position="98"/>
    </location>
</feature>
<evidence type="ECO:0000313" key="2">
    <source>
        <dbReference type="EMBL" id="KAJ1130348.1"/>
    </source>
</evidence>
<feature type="compositionally biased region" description="Basic and acidic residues" evidence="1">
    <location>
        <begin position="26"/>
        <end position="51"/>
    </location>
</feature>